<dbReference type="RefSeq" id="WP_015063885.1">
    <property type="nucleotide sequence ID" value="NC_019382.1"/>
</dbReference>
<protein>
    <submittedName>
        <fullName evidence="3">Putative substrate-binding protein</fullName>
    </submittedName>
</protein>
<feature type="chain" id="PRO_5002197480" evidence="1">
    <location>
        <begin position="33"/>
        <end position="285"/>
    </location>
</feature>
<proteinExistence type="predicted"/>
<evidence type="ECO:0000256" key="1">
    <source>
        <dbReference type="SAM" id="SignalP"/>
    </source>
</evidence>
<evidence type="ECO:0000259" key="2">
    <source>
        <dbReference type="SMART" id="SM00062"/>
    </source>
</evidence>
<name>A0A0C6P2B7_BORBO</name>
<dbReference type="OrthoDB" id="7241844at2"/>
<evidence type="ECO:0000313" key="4">
    <source>
        <dbReference type="Proteomes" id="UP000007564"/>
    </source>
</evidence>
<reference evidence="3 4" key="1">
    <citation type="journal article" date="2012" name="BMC Genomics">
        <title>Comparative genomics of the classical Bordetella subspecies: the evolution and exchange of virulence-associated diversity amongst closely related pathogens.</title>
        <authorList>
            <person name="Park J."/>
            <person name="Zhang Y."/>
            <person name="Buboltz A.M."/>
            <person name="Zhang X."/>
            <person name="Schuster S.C."/>
            <person name="Ahuja U."/>
            <person name="Liu M."/>
            <person name="Miller J.F."/>
            <person name="Sebaihia M."/>
            <person name="Bentley S.D."/>
            <person name="Parkhill J."/>
            <person name="Harvill E.T."/>
        </authorList>
    </citation>
    <scope>NUCLEOTIDE SEQUENCE [LARGE SCALE GENOMIC DNA]</scope>
    <source>
        <strain evidence="3 4">253</strain>
    </source>
</reference>
<gene>
    <name evidence="3" type="ORF">BN112_0829</name>
</gene>
<accession>A0A0C6P2B7</accession>
<evidence type="ECO:0000313" key="3">
    <source>
        <dbReference type="EMBL" id="CCJ52747.1"/>
    </source>
</evidence>
<dbReference type="InterPro" id="IPR001638">
    <property type="entry name" value="Solute-binding_3/MltF_N"/>
</dbReference>
<feature type="signal peptide" evidence="1">
    <location>
        <begin position="1"/>
        <end position="32"/>
    </location>
</feature>
<dbReference type="SMART" id="SM00062">
    <property type="entry name" value="PBPb"/>
    <property type="match status" value="1"/>
</dbReference>
<dbReference type="HOGENOM" id="CLU_019602_6_0_4"/>
<dbReference type="Gene3D" id="3.40.190.10">
    <property type="entry name" value="Periplasmic binding protein-like II"/>
    <property type="match status" value="2"/>
</dbReference>
<dbReference type="EMBL" id="HE965806">
    <property type="protein sequence ID" value="CCJ52747.1"/>
    <property type="molecule type" value="Genomic_DNA"/>
</dbReference>
<organism evidence="3 4">
    <name type="scientific">Bordetella bronchiseptica 253</name>
    <dbReference type="NCBI Taxonomy" id="568707"/>
    <lineage>
        <taxon>Bacteria</taxon>
        <taxon>Pseudomonadati</taxon>
        <taxon>Pseudomonadota</taxon>
        <taxon>Betaproteobacteria</taxon>
        <taxon>Burkholderiales</taxon>
        <taxon>Alcaligenaceae</taxon>
        <taxon>Bordetella</taxon>
    </lineage>
</organism>
<keyword evidence="1" id="KW-0732">Signal</keyword>
<dbReference type="Proteomes" id="UP000007564">
    <property type="component" value="Chromosome"/>
</dbReference>
<sequence length="285" mass="29536">MIAMTAPSTSHLSRLCLAALLAVALPGLPGAAAQPGAAADPLAAARARGVLVVGVPFLADAPLAGAKVRTPERLDGVAAERLARQLGLPLQLRRLAAGDAAAQLASGAVDLVLADRRDGAPLAAQAPGMAVVGTGYATAPKAVIRGDTALRRWQDVAGHSVCMADAAQGAQALAQRHGATVRTYRAPSDALVAVREGACDLALIDDAVWAPLMKFPEWKKFSATLAPQGPRAELVWVAAPADAAWLAAQMQAWRREGAWTAMTAKWARDVAFDVYLDQEVPDCHG</sequence>
<feature type="domain" description="Solute-binding protein family 3/N-terminal" evidence="2">
    <location>
        <begin position="50"/>
        <end position="270"/>
    </location>
</feature>
<dbReference type="SUPFAM" id="SSF53850">
    <property type="entry name" value="Periplasmic binding protein-like II"/>
    <property type="match status" value="1"/>
</dbReference>
<dbReference type="KEGG" id="bbh:BN112_0829"/>
<dbReference type="AlphaFoldDB" id="A0A0C6P2B7"/>